<evidence type="ECO:0000256" key="2">
    <source>
        <dbReference type="ARBA" id="ARBA00012438"/>
    </source>
</evidence>
<dbReference type="GO" id="GO:0004673">
    <property type="term" value="F:protein histidine kinase activity"/>
    <property type="evidence" value="ECO:0007669"/>
    <property type="project" value="UniProtKB-EC"/>
</dbReference>
<dbReference type="PANTHER" id="PTHR41523">
    <property type="entry name" value="TWO-COMPONENT SYSTEM SENSOR PROTEIN"/>
    <property type="match status" value="1"/>
</dbReference>
<dbReference type="EC" id="2.7.13.3" evidence="2"/>
<dbReference type="PROSITE" id="PS50109">
    <property type="entry name" value="HIS_KIN"/>
    <property type="match status" value="1"/>
</dbReference>
<dbReference type="Pfam" id="PF07568">
    <property type="entry name" value="HisKA_2"/>
    <property type="match status" value="1"/>
</dbReference>
<name>A0A1N6VZB8_9SPIO</name>
<keyword evidence="10" id="KW-1185">Reference proteome</keyword>
<organism evidence="9 10">
    <name type="scientific">Alkalispirochaeta americana</name>
    <dbReference type="NCBI Taxonomy" id="159291"/>
    <lineage>
        <taxon>Bacteria</taxon>
        <taxon>Pseudomonadati</taxon>
        <taxon>Spirochaetota</taxon>
        <taxon>Spirochaetia</taxon>
        <taxon>Spirochaetales</taxon>
        <taxon>Spirochaetaceae</taxon>
        <taxon>Alkalispirochaeta</taxon>
    </lineage>
</organism>
<evidence type="ECO:0000256" key="3">
    <source>
        <dbReference type="ARBA" id="ARBA00022553"/>
    </source>
</evidence>
<keyword evidence="6 9" id="KW-0418">Kinase</keyword>
<dbReference type="InterPro" id="IPR036890">
    <property type="entry name" value="HATPase_C_sf"/>
</dbReference>
<dbReference type="AlphaFoldDB" id="A0A1N6VZB8"/>
<dbReference type="EMBL" id="FTMS01000016">
    <property type="protein sequence ID" value="SIQ83164.1"/>
    <property type="molecule type" value="Genomic_DNA"/>
</dbReference>
<evidence type="ECO:0000256" key="1">
    <source>
        <dbReference type="ARBA" id="ARBA00000085"/>
    </source>
</evidence>
<keyword evidence="5" id="KW-0547">Nucleotide-binding</keyword>
<protein>
    <recommendedName>
        <fullName evidence="2">histidine kinase</fullName>
        <ecNumber evidence="2">2.7.13.3</ecNumber>
    </recommendedName>
</protein>
<feature type="domain" description="Histidine kinase" evidence="8">
    <location>
        <begin position="210"/>
        <end position="406"/>
    </location>
</feature>
<dbReference type="GO" id="GO:0005524">
    <property type="term" value="F:ATP binding"/>
    <property type="evidence" value="ECO:0007669"/>
    <property type="project" value="UniProtKB-KW"/>
</dbReference>
<evidence type="ECO:0000256" key="5">
    <source>
        <dbReference type="ARBA" id="ARBA00022741"/>
    </source>
</evidence>
<proteinExistence type="predicted"/>
<dbReference type="InterPro" id="IPR003594">
    <property type="entry name" value="HATPase_dom"/>
</dbReference>
<evidence type="ECO:0000259" key="8">
    <source>
        <dbReference type="PROSITE" id="PS50109"/>
    </source>
</evidence>
<keyword evidence="4" id="KW-0808">Transferase</keyword>
<dbReference type="STRING" id="159291.SAMN05920897_11630"/>
<accession>A0A1N6VZB8</accession>
<sequence>MPIREGMAQSTFGTVSVASPLLPGCTCPPAEPLPGESDGLFSFDIARNTLSLGPLVAVSLGVTPGQLKVFLNSLFFGPSAPSPVSDEACGTPGVSRMPDHAEKAALAQCREILLPLVKKFAQGDHENVAVRGGIAIPLESGEVLHLEMQASIARGEAPSRNTSRKGKADHPLLLASLRRVPEASSREKALRARIAILERDLSLRDTLLNEVQHRVKNDLTLVRSFLSLQASEAPQKEVRQVLEEAVNRVGTLARVYDRISGSNGRAVIELGSMLRDLVHDIATSHGDAGDNIACSFPEKPLLLPSRIAVSLGIIVNELVTNAYKYGRCDNSKKPVDVAVHLGSTGPGRIVVAVCDSGGCIPEEIPSGEGFGLGLRLVHALAERHDGAVTISRNGESRIEVALQIASDQD</sequence>
<dbReference type="Proteomes" id="UP000186400">
    <property type="component" value="Unassembled WGS sequence"/>
</dbReference>
<evidence type="ECO:0000313" key="9">
    <source>
        <dbReference type="EMBL" id="SIQ83164.1"/>
    </source>
</evidence>
<keyword evidence="7" id="KW-0067">ATP-binding</keyword>
<dbReference type="Gene3D" id="3.30.450.20">
    <property type="entry name" value="PAS domain"/>
    <property type="match status" value="1"/>
</dbReference>
<comment type="catalytic activity">
    <reaction evidence="1">
        <text>ATP + protein L-histidine = ADP + protein N-phospho-L-histidine.</text>
        <dbReference type="EC" id="2.7.13.3"/>
    </reaction>
</comment>
<dbReference type="InterPro" id="IPR005467">
    <property type="entry name" value="His_kinase_dom"/>
</dbReference>
<evidence type="ECO:0000313" key="10">
    <source>
        <dbReference type="Proteomes" id="UP000186400"/>
    </source>
</evidence>
<gene>
    <name evidence="9" type="ORF">SAMN05920897_11630</name>
</gene>
<evidence type="ECO:0000256" key="7">
    <source>
        <dbReference type="ARBA" id="ARBA00022840"/>
    </source>
</evidence>
<dbReference type="SUPFAM" id="SSF55874">
    <property type="entry name" value="ATPase domain of HSP90 chaperone/DNA topoisomerase II/histidine kinase"/>
    <property type="match status" value="1"/>
</dbReference>
<dbReference type="SMART" id="SM00387">
    <property type="entry name" value="HATPase_c"/>
    <property type="match status" value="1"/>
</dbReference>
<dbReference type="Gene3D" id="3.30.565.10">
    <property type="entry name" value="Histidine kinase-like ATPase, C-terminal domain"/>
    <property type="match status" value="1"/>
</dbReference>
<reference evidence="9 10" key="1">
    <citation type="submission" date="2017-01" db="EMBL/GenBank/DDBJ databases">
        <authorList>
            <person name="Mah S.A."/>
            <person name="Swanson W.J."/>
            <person name="Moy G.W."/>
            <person name="Vacquier V.D."/>
        </authorList>
    </citation>
    <scope>NUCLEOTIDE SEQUENCE [LARGE SCALE GENOMIC DNA]</scope>
    <source>
        <strain evidence="9 10">ASpG1</strain>
    </source>
</reference>
<dbReference type="CDD" id="cd16936">
    <property type="entry name" value="HATPase_RsbW-like"/>
    <property type="match status" value="1"/>
</dbReference>
<evidence type="ECO:0000256" key="4">
    <source>
        <dbReference type="ARBA" id="ARBA00022679"/>
    </source>
</evidence>
<dbReference type="SMART" id="SM00911">
    <property type="entry name" value="HWE_HK"/>
    <property type="match status" value="1"/>
</dbReference>
<evidence type="ECO:0000256" key="6">
    <source>
        <dbReference type="ARBA" id="ARBA00022777"/>
    </source>
</evidence>
<dbReference type="InterPro" id="IPR011102">
    <property type="entry name" value="Sig_transdc_His_kinase_HWE"/>
</dbReference>
<keyword evidence="3" id="KW-0597">Phosphoprotein</keyword>
<dbReference type="InterPro" id="IPR011495">
    <property type="entry name" value="Sig_transdc_His_kin_sub2_dim/P"/>
</dbReference>
<dbReference type="Pfam" id="PF02518">
    <property type="entry name" value="HATPase_c"/>
    <property type="match status" value="1"/>
</dbReference>
<dbReference type="PANTHER" id="PTHR41523:SF8">
    <property type="entry name" value="ETHYLENE RESPONSE SENSOR PROTEIN"/>
    <property type="match status" value="1"/>
</dbReference>